<gene>
    <name evidence="3" type="ordered locus">Tgr7_0467</name>
</gene>
<dbReference type="KEGG" id="tgr:Tgr7_0467"/>
<proteinExistence type="predicted"/>
<organism evidence="3 4">
    <name type="scientific">Thioalkalivibrio sulfidiphilus (strain HL-EbGR7)</name>
    <dbReference type="NCBI Taxonomy" id="396588"/>
    <lineage>
        <taxon>Bacteria</taxon>
        <taxon>Pseudomonadati</taxon>
        <taxon>Pseudomonadota</taxon>
        <taxon>Gammaproteobacteria</taxon>
        <taxon>Chromatiales</taxon>
        <taxon>Ectothiorhodospiraceae</taxon>
        <taxon>Thioalkalivibrio</taxon>
    </lineage>
</organism>
<dbReference type="InterPro" id="IPR028098">
    <property type="entry name" value="Glyco_trans_4-like_N"/>
</dbReference>
<dbReference type="STRING" id="396588.Tgr7_0467"/>
<keyword evidence="3" id="KW-0808">Transferase</keyword>
<name>B8GL47_THISH</name>
<dbReference type="GO" id="GO:0016757">
    <property type="term" value="F:glycosyltransferase activity"/>
    <property type="evidence" value="ECO:0007669"/>
    <property type="project" value="InterPro"/>
</dbReference>
<keyword evidence="4" id="KW-1185">Reference proteome</keyword>
<reference evidence="3 4" key="1">
    <citation type="journal article" date="2011" name="Stand. Genomic Sci.">
        <title>Complete genome sequence of 'Thioalkalivibrio sulfidophilus' HL-EbGr7.</title>
        <authorList>
            <person name="Muyzer G."/>
            <person name="Sorokin D.Y."/>
            <person name="Mavromatis K."/>
            <person name="Lapidus A."/>
            <person name="Clum A."/>
            <person name="Ivanova N."/>
            <person name="Pati A."/>
            <person name="d'Haeseleer P."/>
            <person name="Woyke T."/>
            <person name="Kyrpides N.C."/>
        </authorList>
    </citation>
    <scope>NUCLEOTIDE SEQUENCE [LARGE SCALE GENOMIC DNA]</scope>
    <source>
        <strain evidence="3 4">HL-EbGR7</strain>
    </source>
</reference>
<dbReference type="Pfam" id="PF13439">
    <property type="entry name" value="Glyco_transf_4"/>
    <property type="match status" value="1"/>
</dbReference>
<dbReference type="Pfam" id="PF00534">
    <property type="entry name" value="Glycos_transf_1"/>
    <property type="match status" value="1"/>
</dbReference>
<dbReference type="InterPro" id="IPR001296">
    <property type="entry name" value="Glyco_trans_1"/>
</dbReference>
<accession>B8GL47</accession>
<evidence type="ECO:0000259" key="2">
    <source>
        <dbReference type="Pfam" id="PF13439"/>
    </source>
</evidence>
<sequence>MVQVLPALDAGGVEQGTVELARYLVAHGHRSIVIAAGGRMAEQLRREGSEHIDWPIGRKRFSTLKYVPRLRRLLEEIRPDILHLRSRLPAWIAWLAWRRMDPATRPHLVTTVHGAYTPGRYSAIMMRGERVIAPSGMIRDYILEHYPDVDPQKIRVIHRGVSREKYPYGYRPDQAWLEAWYKQYPQTRDRLLLTLPGRLTRIKGQEHFIEIIAELKSRGMPVHGLLVGEASEAKKSYEAELRDMVRAMGLEADITFTGHRTDLKEIMAISHVVLSLTLVPESFGRTTLEALSLGRPVIGYGHGGVGEQLREIYPQGLVQVGDKDNVISMISSCAVCASLPQGRS</sequence>
<dbReference type="GO" id="GO:1901135">
    <property type="term" value="P:carbohydrate derivative metabolic process"/>
    <property type="evidence" value="ECO:0007669"/>
    <property type="project" value="UniProtKB-ARBA"/>
</dbReference>
<dbReference type="EMBL" id="CP001339">
    <property type="protein sequence ID" value="ACL71565.1"/>
    <property type="molecule type" value="Genomic_DNA"/>
</dbReference>
<dbReference type="PANTHER" id="PTHR12526">
    <property type="entry name" value="GLYCOSYLTRANSFERASE"/>
    <property type="match status" value="1"/>
</dbReference>
<evidence type="ECO:0000313" key="4">
    <source>
        <dbReference type="Proteomes" id="UP000002383"/>
    </source>
</evidence>
<evidence type="ECO:0000313" key="3">
    <source>
        <dbReference type="EMBL" id="ACL71565.1"/>
    </source>
</evidence>
<dbReference type="RefSeq" id="WP_012637054.1">
    <property type="nucleotide sequence ID" value="NC_011901.1"/>
</dbReference>
<dbReference type="CDD" id="cd03819">
    <property type="entry name" value="GT4_WavL-like"/>
    <property type="match status" value="1"/>
</dbReference>
<dbReference type="eggNOG" id="COG0438">
    <property type="taxonomic scope" value="Bacteria"/>
</dbReference>
<dbReference type="PANTHER" id="PTHR12526:SF638">
    <property type="entry name" value="SPORE COAT PROTEIN SA"/>
    <property type="match status" value="1"/>
</dbReference>
<evidence type="ECO:0000259" key="1">
    <source>
        <dbReference type="Pfam" id="PF00534"/>
    </source>
</evidence>
<dbReference type="AlphaFoldDB" id="B8GL47"/>
<dbReference type="SUPFAM" id="SSF53756">
    <property type="entry name" value="UDP-Glycosyltransferase/glycogen phosphorylase"/>
    <property type="match status" value="1"/>
</dbReference>
<dbReference type="CAZy" id="GT4">
    <property type="family name" value="Glycosyltransferase Family 4"/>
</dbReference>
<feature type="domain" description="Glycosyl transferase family 1" evidence="1">
    <location>
        <begin position="187"/>
        <end position="321"/>
    </location>
</feature>
<dbReference type="Gene3D" id="3.40.50.2000">
    <property type="entry name" value="Glycogen Phosphorylase B"/>
    <property type="match status" value="2"/>
</dbReference>
<protein>
    <submittedName>
        <fullName evidence="3">Glycosyl transferase group 1</fullName>
    </submittedName>
</protein>
<feature type="domain" description="Glycosyltransferase subfamily 4-like N-terminal" evidence="2">
    <location>
        <begin position="11"/>
        <end position="164"/>
    </location>
</feature>
<dbReference type="Proteomes" id="UP000002383">
    <property type="component" value="Chromosome"/>
</dbReference>
<dbReference type="HOGENOM" id="CLU_009583_0_3_6"/>